<sequence>IKAALGVSALSRIAIKEDLALGTLKEIKVRGLPKMTRNFYIISHKRRVLPSPYSVFLKFLKAHLA</sequence>
<dbReference type="Pfam" id="PF03466">
    <property type="entry name" value="LysR_substrate"/>
    <property type="match status" value="1"/>
</dbReference>
<feature type="domain" description="LysR substrate-binding" evidence="1">
    <location>
        <begin position="2"/>
        <end position="64"/>
    </location>
</feature>
<protein>
    <recommendedName>
        <fullName evidence="1">LysR substrate-binding domain-containing protein</fullName>
    </recommendedName>
</protein>
<proteinExistence type="predicted"/>
<reference evidence="2" key="1">
    <citation type="journal article" date="2015" name="Nature">
        <title>Complex archaea that bridge the gap between prokaryotes and eukaryotes.</title>
        <authorList>
            <person name="Spang A."/>
            <person name="Saw J.H."/>
            <person name="Jorgensen S.L."/>
            <person name="Zaremba-Niedzwiedzka K."/>
            <person name="Martijn J."/>
            <person name="Lind A.E."/>
            <person name="van Eijk R."/>
            <person name="Schleper C."/>
            <person name="Guy L."/>
            <person name="Ettema T.J."/>
        </authorList>
    </citation>
    <scope>NUCLEOTIDE SEQUENCE</scope>
</reference>
<dbReference type="EMBL" id="LAZR01046923">
    <property type="protein sequence ID" value="KKK95410.1"/>
    <property type="molecule type" value="Genomic_DNA"/>
</dbReference>
<dbReference type="InterPro" id="IPR005119">
    <property type="entry name" value="LysR_subst-bd"/>
</dbReference>
<evidence type="ECO:0000259" key="1">
    <source>
        <dbReference type="Pfam" id="PF03466"/>
    </source>
</evidence>
<comment type="caution">
    <text evidence="2">The sequence shown here is derived from an EMBL/GenBank/DDBJ whole genome shotgun (WGS) entry which is preliminary data.</text>
</comment>
<feature type="non-terminal residue" evidence="2">
    <location>
        <position position="1"/>
    </location>
</feature>
<evidence type="ECO:0000313" key="2">
    <source>
        <dbReference type="EMBL" id="KKK95410.1"/>
    </source>
</evidence>
<dbReference type="SUPFAM" id="SSF53850">
    <property type="entry name" value="Periplasmic binding protein-like II"/>
    <property type="match status" value="1"/>
</dbReference>
<gene>
    <name evidence="2" type="ORF">LCGC14_2673100</name>
</gene>
<organism evidence="2">
    <name type="scientific">marine sediment metagenome</name>
    <dbReference type="NCBI Taxonomy" id="412755"/>
    <lineage>
        <taxon>unclassified sequences</taxon>
        <taxon>metagenomes</taxon>
        <taxon>ecological metagenomes</taxon>
    </lineage>
</organism>
<dbReference type="AlphaFoldDB" id="A0A0F9AB14"/>
<name>A0A0F9AB14_9ZZZZ</name>
<accession>A0A0F9AB14</accession>